<proteinExistence type="predicted"/>
<protein>
    <submittedName>
        <fullName evidence="1">Uncharacterized protein</fullName>
    </submittedName>
</protein>
<reference evidence="1" key="1">
    <citation type="submission" date="2019-08" db="EMBL/GenBank/DDBJ databases">
        <authorList>
            <person name="Kucharzyk K."/>
            <person name="Murdoch R.W."/>
            <person name="Higgins S."/>
            <person name="Loffler F."/>
        </authorList>
    </citation>
    <scope>NUCLEOTIDE SEQUENCE</scope>
</reference>
<accession>A0A645CIK5</accession>
<evidence type="ECO:0000313" key="1">
    <source>
        <dbReference type="EMBL" id="MPM76779.1"/>
    </source>
</evidence>
<sequence>MSSTEAPAIISCGTLCSRPYPLSISRSIRGTTTAGETAARTVPIIAASRYVMPSKGGASSSTPSSSKVAGTKHIRTAGLPTFFRSLRSKAMPARMRITISAIFLRSAEMLRIDGSIRFSTCGPSRTPDSIMPSRGGSFSFCITPPRARPQNKISARLNNIKKPLPSAKKANAPANTNIHRSHQLNRRFGAGRAILTGRTSFPLSAVSIAHRAKFDKLLPHVFCMKQQDTAALRPPCPVARYSIFRISRLSREMMRFSSREI</sequence>
<dbReference type="EMBL" id="VSSQ01027495">
    <property type="protein sequence ID" value="MPM76779.1"/>
    <property type="molecule type" value="Genomic_DNA"/>
</dbReference>
<organism evidence="1">
    <name type="scientific">bioreactor metagenome</name>
    <dbReference type="NCBI Taxonomy" id="1076179"/>
    <lineage>
        <taxon>unclassified sequences</taxon>
        <taxon>metagenomes</taxon>
        <taxon>ecological metagenomes</taxon>
    </lineage>
</organism>
<comment type="caution">
    <text evidence="1">The sequence shown here is derived from an EMBL/GenBank/DDBJ whole genome shotgun (WGS) entry which is preliminary data.</text>
</comment>
<name>A0A645CIK5_9ZZZZ</name>
<gene>
    <name evidence="1" type="ORF">SDC9_123778</name>
</gene>
<dbReference type="AlphaFoldDB" id="A0A645CIK5"/>